<dbReference type="InterPro" id="IPR013766">
    <property type="entry name" value="Thioredoxin_domain"/>
</dbReference>
<dbReference type="PROSITE" id="PS51352">
    <property type="entry name" value="THIOREDOXIN_2"/>
    <property type="match status" value="1"/>
</dbReference>
<keyword evidence="2" id="KW-0249">Electron transport</keyword>
<dbReference type="AlphaFoldDB" id="A0A7S2JP70"/>
<name>A0A7S2JP70_9EUKA</name>
<evidence type="ECO:0000256" key="1">
    <source>
        <dbReference type="ARBA" id="ARBA00022448"/>
    </source>
</evidence>
<dbReference type="InterPro" id="IPR017937">
    <property type="entry name" value="Thioredoxin_CS"/>
</dbReference>
<keyword evidence="3" id="KW-1015">Disulfide bond</keyword>
<accession>A0A7S2JP70</accession>
<dbReference type="PANTHER" id="PTHR45663:SF22">
    <property type="entry name" value="THIOREDOXIN X, CHLOROPLASTIC"/>
    <property type="match status" value="1"/>
</dbReference>
<dbReference type="InterPro" id="IPR036249">
    <property type="entry name" value="Thioredoxin-like_sf"/>
</dbReference>
<dbReference type="InterPro" id="IPR005746">
    <property type="entry name" value="Thioredoxin"/>
</dbReference>
<dbReference type="GO" id="GO:0015035">
    <property type="term" value="F:protein-disulfide reductase activity"/>
    <property type="evidence" value="ECO:0007669"/>
    <property type="project" value="InterPro"/>
</dbReference>
<keyword evidence="4" id="KW-0676">Redox-active center</keyword>
<dbReference type="SUPFAM" id="SSF52833">
    <property type="entry name" value="Thioredoxin-like"/>
    <property type="match status" value="1"/>
</dbReference>
<dbReference type="Gene3D" id="3.40.30.10">
    <property type="entry name" value="Glutaredoxin"/>
    <property type="match status" value="1"/>
</dbReference>
<proteinExistence type="predicted"/>
<protein>
    <recommendedName>
        <fullName evidence="5">Thioredoxin domain-containing protein</fullName>
    </recommendedName>
</protein>
<reference evidence="6" key="1">
    <citation type="submission" date="2021-01" db="EMBL/GenBank/DDBJ databases">
        <authorList>
            <person name="Corre E."/>
            <person name="Pelletier E."/>
            <person name="Niang G."/>
            <person name="Scheremetjew M."/>
            <person name="Finn R."/>
            <person name="Kale V."/>
            <person name="Holt S."/>
            <person name="Cochrane G."/>
            <person name="Meng A."/>
            <person name="Brown T."/>
            <person name="Cohen L."/>
        </authorList>
    </citation>
    <scope>NUCLEOTIDE SEQUENCE</scope>
    <source>
        <strain evidence="6">SAG4.97</strain>
    </source>
</reference>
<evidence type="ECO:0000256" key="2">
    <source>
        <dbReference type="ARBA" id="ARBA00022982"/>
    </source>
</evidence>
<dbReference type="NCBIfam" id="TIGR01068">
    <property type="entry name" value="thioredoxin"/>
    <property type="match status" value="1"/>
</dbReference>
<feature type="domain" description="Thioredoxin" evidence="5">
    <location>
        <begin position="46"/>
        <end position="178"/>
    </location>
</feature>
<evidence type="ECO:0000256" key="4">
    <source>
        <dbReference type="ARBA" id="ARBA00023284"/>
    </source>
</evidence>
<dbReference type="FunFam" id="3.40.30.10:FF:000001">
    <property type="entry name" value="Thioredoxin"/>
    <property type="match status" value="1"/>
</dbReference>
<organism evidence="6">
    <name type="scientific">Cyanoptyche gloeocystis</name>
    <dbReference type="NCBI Taxonomy" id="77922"/>
    <lineage>
        <taxon>Eukaryota</taxon>
        <taxon>Glaucocystophyceae</taxon>
        <taxon>Glaucocystophyceae incertae sedis</taxon>
        <taxon>Cyanoptyche</taxon>
    </lineage>
</organism>
<dbReference type="GO" id="GO:0005737">
    <property type="term" value="C:cytoplasm"/>
    <property type="evidence" value="ECO:0007669"/>
    <property type="project" value="TreeGrafter"/>
</dbReference>
<dbReference type="Pfam" id="PF00085">
    <property type="entry name" value="Thioredoxin"/>
    <property type="match status" value="1"/>
</dbReference>
<evidence type="ECO:0000256" key="3">
    <source>
        <dbReference type="ARBA" id="ARBA00023157"/>
    </source>
</evidence>
<dbReference type="CDD" id="cd02947">
    <property type="entry name" value="TRX_family"/>
    <property type="match status" value="1"/>
</dbReference>
<dbReference type="PROSITE" id="PS00194">
    <property type="entry name" value="THIOREDOXIN_1"/>
    <property type="match status" value="1"/>
</dbReference>
<dbReference type="PRINTS" id="PR00421">
    <property type="entry name" value="THIOREDOXIN"/>
</dbReference>
<dbReference type="EMBL" id="HBGX01001811">
    <property type="protein sequence ID" value="CAD9552350.1"/>
    <property type="molecule type" value="Transcribed_RNA"/>
</dbReference>
<sequence>MFVCAVPTTIPASQRHLLSSLCTATATPSHLSAALPERRGVWSSASAIKVFARQTRFCGVNNGRTEVFSVEAKVKEISDADFPAEVLSADVPVMVDFYAQWCGPCKLVAPLMDWADAEYKGKLKVFKMNVDPNPASVAEYKVYGLPSLVLFSNGQVLDKHEGAIAKGKLKIFIEKTIPELAS</sequence>
<evidence type="ECO:0000313" key="6">
    <source>
        <dbReference type="EMBL" id="CAD9552350.1"/>
    </source>
</evidence>
<gene>
    <name evidence="6" type="ORF">CGLO1086_LOCUS813</name>
</gene>
<dbReference type="PANTHER" id="PTHR45663">
    <property type="entry name" value="GEO12009P1"/>
    <property type="match status" value="1"/>
</dbReference>
<keyword evidence="1" id="KW-0813">Transport</keyword>
<evidence type="ECO:0000259" key="5">
    <source>
        <dbReference type="PROSITE" id="PS51352"/>
    </source>
</evidence>